<dbReference type="EMBL" id="NNRJ01000056">
    <property type="protein sequence ID" value="OYR12262.1"/>
    <property type="molecule type" value="Genomic_DNA"/>
</dbReference>
<proteinExistence type="inferred from homology"/>
<dbReference type="Gene3D" id="1.10.1530.10">
    <property type="match status" value="1"/>
</dbReference>
<dbReference type="InterPro" id="IPR043143">
    <property type="entry name" value="Mal/L-sulf/L-lact_DH-like_NADP"/>
</dbReference>
<evidence type="ECO:0000256" key="2">
    <source>
        <dbReference type="ARBA" id="ARBA00023002"/>
    </source>
</evidence>
<dbReference type="RefSeq" id="WP_094509139.1">
    <property type="nucleotide sequence ID" value="NZ_JBHEEK010000033.1"/>
</dbReference>
<dbReference type="PANTHER" id="PTHR11091">
    <property type="entry name" value="OXIDOREDUCTASE-RELATED"/>
    <property type="match status" value="1"/>
</dbReference>
<evidence type="ECO:0000256" key="1">
    <source>
        <dbReference type="ARBA" id="ARBA00006056"/>
    </source>
</evidence>
<dbReference type="InterPro" id="IPR003767">
    <property type="entry name" value="Malate/L-lactate_DH-like"/>
</dbReference>
<dbReference type="InterPro" id="IPR043144">
    <property type="entry name" value="Mal/L-sulf/L-lact_DH-like_ah"/>
</dbReference>
<keyword evidence="2" id="KW-0560">Oxidoreductase</keyword>
<dbReference type="PANTHER" id="PTHR11091:SF0">
    <property type="entry name" value="MALATE DEHYDROGENASE"/>
    <property type="match status" value="1"/>
</dbReference>
<organism evidence="3 4">
    <name type="scientific">Brucella thiophenivorans</name>
    <dbReference type="NCBI Taxonomy" id="571255"/>
    <lineage>
        <taxon>Bacteria</taxon>
        <taxon>Pseudomonadati</taxon>
        <taxon>Pseudomonadota</taxon>
        <taxon>Alphaproteobacteria</taxon>
        <taxon>Hyphomicrobiales</taxon>
        <taxon>Brucellaceae</taxon>
        <taxon>Brucella/Ochrobactrum group</taxon>
        <taxon>Brucella</taxon>
    </lineage>
</organism>
<name>A0A256FBM7_9HYPH</name>
<evidence type="ECO:0000313" key="3">
    <source>
        <dbReference type="EMBL" id="OYR12262.1"/>
    </source>
</evidence>
<reference evidence="3 4" key="1">
    <citation type="submission" date="2017-07" db="EMBL/GenBank/DDBJ databases">
        <title>Phylogenetic study on the rhizospheric bacterium Ochrobactrum sp. A44.</title>
        <authorList>
            <person name="Krzyzanowska D.M."/>
            <person name="Ossowicki A."/>
            <person name="Rajewska M."/>
            <person name="Maciag T."/>
            <person name="Kaczynski Z."/>
            <person name="Czerwicka M."/>
            <person name="Jafra S."/>
        </authorList>
    </citation>
    <scope>NUCLEOTIDE SEQUENCE [LARGE SCALE GENOMIC DNA]</scope>
    <source>
        <strain evidence="3 4">DSM 7216</strain>
    </source>
</reference>
<keyword evidence="4" id="KW-1185">Reference proteome</keyword>
<dbReference type="InterPro" id="IPR036111">
    <property type="entry name" value="Mal/L-sulfo/L-lacto_DH-like_sf"/>
</dbReference>
<dbReference type="AlphaFoldDB" id="A0A256FBM7"/>
<dbReference type="OrthoDB" id="9811519at2"/>
<dbReference type="Proteomes" id="UP000215590">
    <property type="component" value="Unassembled WGS sequence"/>
</dbReference>
<evidence type="ECO:0000313" key="4">
    <source>
        <dbReference type="Proteomes" id="UP000215590"/>
    </source>
</evidence>
<dbReference type="Gene3D" id="3.30.60.50">
    <property type="entry name" value="Hypothetical oxidoreductase yiak, domain 3"/>
    <property type="match status" value="1"/>
</dbReference>
<comment type="caution">
    <text evidence="3">The sequence shown here is derived from an EMBL/GenBank/DDBJ whole genome shotgun (WGS) entry which is preliminary data.</text>
</comment>
<protein>
    <submittedName>
        <fullName evidence="3">Dehydrogenase</fullName>
    </submittedName>
</protein>
<dbReference type="GO" id="GO:0016491">
    <property type="term" value="F:oxidoreductase activity"/>
    <property type="evidence" value="ECO:0007669"/>
    <property type="project" value="UniProtKB-KW"/>
</dbReference>
<comment type="similarity">
    <text evidence="1">Belongs to the LDH2/MDH2 oxidoreductase family.</text>
</comment>
<accession>A0A256FBM7</accession>
<gene>
    <name evidence="3" type="ORF">CEV31_3591</name>
</gene>
<dbReference type="Pfam" id="PF02615">
    <property type="entry name" value="Ldh_2"/>
    <property type="match status" value="1"/>
</dbReference>
<dbReference type="Gene3D" id="3.30.1370.60">
    <property type="entry name" value="Hypothetical oxidoreductase yiak, domain 2"/>
    <property type="match status" value="1"/>
</dbReference>
<sequence>MIPVEEIRTTAIRALTKGGLSRDHAEIQLQLLLDAEMRGVPSHGLLRLPRVIERVAAGVTNPITKGAQTWRGQALLDVEGEQGIGPVVALAALETAKARASVTGSCVVAIRNCDHLGMLAFYAEKLAQEGKILLGMTVSEALVHPYGGRHAMIGTNPITIGVPAEPLPFVFDMATSLVSMGKIHDYAHRGAPIPEGWALDADGNPTMDPNAAKRGAIAPFGGAKGYGLGLAFEVLVSALTGSAIGAGVKGTLDSTHPCNKGDVFVVMEPSSGVMPLVSGFLEELRHSAPADPLYPVRIPGDRAVITREQAVRDGLSIATDVWERILSLA</sequence>
<dbReference type="SUPFAM" id="SSF89733">
    <property type="entry name" value="L-sulfolactate dehydrogenase-like"/>
    <property type="match status" value="1"/>
</dbReference>